<dbReference type="Proteomes" id="UP001341840">
    <property type="component" value="Unassembled WGS sequence"/>
</dbReference>
<reference evidence="2 3" key="1">
    <citation type="journal article" date="2023" name="Plants (Basel)">
        <title>Bridging the Gap: Combining Genomics and Transcriptomics Approaches to Understand Stylosanthes scabra, an Orphan Legume from the Brazilian Caatinga.</title>
        <authorList>
            <person name="Ferreira-Neto J.R.C."/>
            <person name="da Silva M.D."/>
            <person name="Binneck E."/>
            <person name="de Melo N.F."/>
            <person name="da Silva R.H."/>
            <person name="de Melo A.L.T.M."/>
            <person name="Pandolfi V."/>
            <person name="Bustamante F.O."/>
            <person name="Brasileiro-Vidal A.C."/>
            <person name="Benko-Iseppon A.M."/>
        </authorList>
    </citation>
    <scope>NUCLEOTIDE SEQUENCE [LARGE SCALE GENOMIC DNA]</scope>
    <source>
        <tissue evidence="2">Leaves</tissue>
    </source>
</reference>
<evidence type="ECO:0000313" key="2">
    <source>
        <dbReference type="EMBL" id="MED6225537.1"/>
    </source>
</evidence>
<comment type="caution">
    <text evidence="2">The sequence shown here is derived from an EMBL/GenBank/DDBJ whole genome shotgun (WGS) entry which is preliminary data.</text>
</comment>
<sequence length="99" mass="11328">MSHCTHHHHLQNLHKSLCIALCYHTEASSRLCHFQCTLQDCNRALQIDLMHHTYCTEEEAAVAGGGRKEEEEEEEEEEENDGVWVEVGEGQRENGLGLR</sequence>
<protein>
    <submittedName>
        <fullName evidence="2">Uncharacterized protein</fullName>
    </submittedName>
</protein>
<proteinExistence type="predicted"/>
<evidence type="ECO:0000313" key="3">
    <source>
        <dbReference type="Proteomes" id="UP001341840"/>
    </source>
</evidence>
<keyword evidence="3" id="KW-1185">Reference proteome</keyword>
<dbReference type="EMBL" id="JASCZI010273961">
    <property type="protein sequence ID" value="MED6225537.1"/>
    <property type="molecule type" value="Genomic_DNA"/>
</dbReference>
<accession>A0ABU6ZU38</accession>
<name>A0ABU6ZU38_9FABA</name>
<feature type="non-terminal residue" evidence="2">
    <location>
        <position position="99"/>
    </location>
</feature>
<gene>
    <name evidence="2" type="ORF">PIB30_094595</name>
</gene>
<feature type="region of interest" description="Disordered" evidence="1">
    <location>
        <begin position="60"/>
        <end position="99"/>
    </location>
</feature>
<feature type="compositionally biased region" description="Acidic residues" evidence="1">
    <location>
        <begin position="70"/>
        <end position="81"/>
    </location>
</feature>
<evidence type="ECO:0000256" key="1">
    <source>
        <dbReference type="SAM" id="MobiDB-lite"/>
    </source>
</evidence>
<organism evidence="2 3">
    <name type="scientific">Stylosanthes scabra</name>
    <dbReference type="NCBI Taxonomy" id="79078"/>
    <lineage>
        <taxon>Eukaryota</taxon>
        <taxon>Viridiplantae</taxon>
        <taxon>Streptophyta</taxon>
        <taxon>Embryophyta</taxon>
        <taxon>Tracheophyta</taxon>
        <taxon>Spermatophyta</taxon>
        <taxon>Magnoliopsida</taxon>
        <taxon>eudicotyledons</taxon>
        <taxon>Gunneridae</taxon>
        <taxon>Pentapetalae</taxon>
        <taxon>rosids</taxon>
        <taxon>fabids</taxon>
        <taxon>Fabales</taxon>
        <taxon>Fabaceae</taxon>
        <taxon>Papilionoideae</taxon>
        <taxon>50 kb inversion clade</taxon>
        <taxon>dalbergioids sensu lato</taxon>
        <taxon>Dalbergieae</taxon>
        <taxon>Pterocarpus clade</taxon>
        <taxon>Stylosanthes</taxon>
    </lineage>
</organism>